<feature type="transmembrane region" description="Helical" evidence="1">
    <location>
        <begin position="63"/>
        <end position="83"/>
    </location>
</feature>
<keyword evidence="1" id="KW-0472">Membrane</keyword>
<evidence type="ECO:0000256" key="1">
    <source>
        <dbReference type="SAM" id="Phobius"/>
    </source>
</evidence>
<comment type="caution">
    <text evidence="2">The sequence shown here is derived from an EMBL/GenBank/DDBJ whole genome shotgun (WGS) entry which is preliminary data.</text>
</comment>
<dbReference type="Proteomes" id="UP000438182">
    <property type="component" value="Unassembled WGS sequence"/>
</dbReference>
<organism evidence="2 3">
    <name type="scientific">Agromyces seonyuensis</name>
    <dbReference type="NCBI Taxonomy" id="2662446"/>
    <lineage>
        <taxon>Bacteria</taxon>
        <taxon>Bacillati</taxon>
        <taxon>Actinomycetota</taxon>
        <taxon>Actinomycetes</taxon>
        <taxon>Micrococcales</taxon>
        <taxon>Microbacteriaceae</taxon>
        <taxon>Agromyces</taxon>
    </lineage>
</organism>
<keyword evidence="1" id="KW-0812">Transmembrane</keyword>
<dbReference type="RefSeq" id="WP_160425664.1">
    <property type="nucleotide sequence ID" value="NZ_WSTA01000060.1"/>
</dbReference>
<name>A0A6I4P1M1_9MICO</name>
<proteinExistence type="predicted"/>
<evidence type="ECO:0000313" key="3">
    <source>
        <dbReference type="Proteomes" id="UP000438182"/>
    </source>
</evidence>
<keyword evidence="1" id="KW-1133">Transmembrane helix</keyword>
<feature type="transmembrane region" description="Helical" evidence="1">
    <location>
        <begin position="26"/>
        <end position="51"/>
    </location>
</feature>
<feature type="transmembrane region" description="Helical" evidence="1">
    <location>
        <begin position="117"/>
        <end position="136"/>
    </location>
</feature>
<reference evidence="2 3" key="1">
    <citation type="submission" date="2019-12" db="EMBL/GenBank/DDBJ databases">
        <authorList>
            <person name="Kim Y.S."/>
        </authorList>
    </citation>
    <scope>NUCLEOTIDE SEQUENCE [LARGE SCALE GENOMIC DNA]</scope>
    <source>
        <strain evidence="2 3">MMS17-SY077</strain>
    </source>
</reference>
<dbReference type="EMBL" id="WSTA01000060">
    <property type="protein sequence ID" value="MWB99432.1"/>
    <property type="molecule type" value="Genomic_DNA"/>
</dbReference>
<accession>A0A6I4P1M1</accession>
<sequence length="141" mass="14458">MTETVLTPAASPATAHRPFSPTAFSISVATAVILNVAVFLIASAGGASMIIEQPSESTLNVGIVIAATLVPLALAGLVTWFLARRRPVLRTVLAWVGLAVALVSFASPLFVSADLATGLALGAMHVIAGLAWFVGVRKPRA</sequence>
<dbReference type="AlphaFoldDB" id="A0A6I4P1M1"/>
<dbReference type="InterPro" id="IPR045713">
    <property type="entry name" value="DUF6069"/>
</dbReference>
<feature type="transmembrane region" description="Helical" evidence="1">
    <location>
        <begin position="92"/>
        <end position="111"/>
    </location>
</feature>
<dbReference type="Pfam" id="PF19545">
    <property type="entry name" value="DUF6069"/>
    <property type="match status" value="1"/>
</dbReference>
<evidence type="ECO:0000313" key="2">
    <source>
        <dbReference type="EMBL" id="MWB99432.1"/>
    </source>
</evidence>
<protein>
    <submittedName>
        <fullName evidence="2">Uncharacterized protein</fullName>
    </submittedName>
</protein>
<gene>
    <name evidence="2" type="ORF">GB864_12850</name>
</gene>
<keyword evidence="3" id="KW-1185">Reference proteome</keyword>